<evidence type="ECO:0000256" key="3">
    <source>
        <dbReference type="ARBA" id="ARBA00023163"/>
    </source>
</evidence>
<organism evidence="6 7">
    <name type="scientific">Micromonospora pisi</name>
    <dbReference type="NCBI Taxonomy" id="589240"/>
    <lineage>
        <taxon>Bacteria</taxon>
        <taxon>Bacillati</taxon>
        <taxon>Actinomycetota</taxon>
        <taxon>Actinomycetes</taxon>
        <taxon>Micromonosporales</taxon>
        <taxon>Micromonosporaceae</taxon>
        <taxon>Micromonospora</taxon>
    </lineage>
</organism>
<keyword evidence="2 4" id="KW-0238">DNA-binding</keyword>
<accession>A0A495JLF8</accession>
<evidence type="ECO:0000256" key="2">
    <source>
        <dbReference type="ARBA" id="ARBA00023125"/>
    </source>
</evidence>
<reference evidence="6 7" key="1">
    <citation type="submission" date="2018-10" db="EMBL/GenBank/DDBJ databases">
        <title>Sequencing the genomes of 1000 actinobacteria strains.</title>
        <authorList>
            <person name="Klenk H.-P."/>
        </authorList>
    </citation>
    <scope>NUCLEOTIDE SEQUENCE [LARGE SCALE GENOMIC DNA]</scope>
    <source>
        <strain evidence="6 7">DSM 45175</strain>
    </source>
</reference>
<dbReference type="Pfam" id="PF16925">
    <property type="entry name" value="TetR_C_13"/>
    <property type="match status" value="1"/>
</dbReference>
<dbReference type="PROSITE" id="PS50977">
    <property type="entry name" value="HTH_TETR_2"/>
    <property type="match status" value="1"/>
</dbReference>
<dbReference type="PANTHER" id="PTHR47506">
    <property type="entry name" value="TRANSCRIPTIONAL REGULATORY PROTEIN"/>
    <property type="match status" value="1"/>
</dbReference>
<dbReference type="RefSeq" id="WP_121162381.1">
    <property type="nucleotide sequence ID" value="NZ_RBKT01000001.1"/>
</dbReference>
<comment type="caution">
    <text evidence="6">The sequence shown here is derived from an EMBL/GenBank/DDBJ whole genome shotgun (WGS) entry which is preliminary data.</text>
</comment>
<dbReference type="EMBL" id="RBKT01000001">
    <property type="protein sequence ID" value="RKR89485.1"/>
    <property type="molecule type" value="Genomic_DNA"/>
</dbReference>
<keyword evidence="7" id="KW-1185">Reference proteome</keyword>
<dbReference type="PANTHER" id="PTHR47506:SF6">
    <property type="entry name" value="HTH-TYPE TRANSCRIPTIONAL REPRESSOR NEMR"/>
    <property type="match status" value="1"/>
</dbReference>
<dbReference type="Pfam" id="PF00440">
    <property type="entry name" value="TetR_N"/>
    <property type="match status" value="1"/>
</dbReference>
<feature type="domain" description="HTH tetR-type" evidence="5">
    <location>
        <begin position="11"/>
        <end position="71"/>
    </location>
</feature>
<evidence type="ECO:0000256" key="1">
    <source>
        <dbReference type="ARBA" id="ARBA00023015"/>
    </source>
</evidence>
<dbReference type="GO" id="GO:0003677">
    <property type="term" value="F:DNA binding"/>
    <property type="evidence" value="ECO:0007669"/>
    <property type="project" value="UniProtKB-UniRule"/>
</dbReference>
<dbReference type="InterPro" id="IPR009057">
    <property type="entry name" value="Homeodomain-like_sf"/>
</dbReference>
<dbReference type="Proteomes" id="UP000277671">
    <property type="component" value="Unassembled WGS sequence"/>
</dbReference>
<evidence type="ECO:0000259" key="5">
    <source>
        <dbReference type="PROSITE" id="PS50977"/>
    </source>
</evidence>
<dbReference type="Gene3D" id="1.10.10.60">
    <property type="entry name" value="Homeodomain-like"/>
    <property type="match status" value="1"/>
</dbReference>
<dbReference type="AlphaFoldDB" id="A0A495JLF8"/>
<keyword evidence="1" id="KW-0805">Transcription regulation</keyword>
<dbReference type="InterPro" id="IPR001647">
    <property type="entry name" value="HTH_TetR"/>
</dbReference>
<evidence type="ECO:0000313" key="7">
    <source>
        <dbReference type="Proteomes" id="UP000277671"/>
    </source>
</evidence>
<evidence type="ECO:0000256" key="4">
    <source>
        <dbReference type="PROSITE-ProRule" id="PRU00335"/>
    </source>
</evidence>
<proteinExistence type="predicted"/>
<dbReference type="InterPro" id="IPR036271">
    <property type="entry name" value="Tet_transcr_reg_TetR-rel_C_sf"/>
</dbReference>
<dbReference type="PRINTS" id="PR00455">
    <property type="entry name" value="HTHTETR"/>
</dbReference>
<protein>
    <submittedName>
        <fullName evidence="6">TetR family transcriptional regulator</fullName>
    </submittedName>
</protein>
<dbReference type="SUPFAM" id="SSF46689">
    <property type="entry name" value="Homeodomain-like"/>
    <property type="match status" value="1"/>
</dbReference>
<dbReference type="InterPro" id="IPR011075">
    <property type="entry name" value="TetR_C"/>
</dbReference>
<sequence>MMVDGRVLRGERTRNLVLGTAVALAIETGLDGLSLGRLADHLGISKSGLFTHWRSKEELQLATVDWAREQVTELVIRPALRAPRGVRRLWALHETRLTFYDGRHPDGRFFTLAEFEYRSRPGPVRDRLAEALDEWLAMVRRLATEAVSAGELHPDTDVGQLAYEIEALGIAAALQSRLLPTEPSHRYARQAVLDRLRALCPDPELLPED</sequence>
<gene>
    <name evidence="6" type="ORF">BDK92_3836</name>
</gene>
<dbReference type="Gene3D" id="1.10.357.10">
    <property type="entry name" value="Tetracycline Repressor, domain 2"/>
    <property type="match status" value="1"/>
</dbReference>
<feature type="DNA-binding region" description="H-T-H motif" evidence="4">
    <location>
        <begin position="34"/>
        <end position="53"/>
    </location>
</feature>
<name>A0A495JLF8_9ACTN</name>
<keyword evidence="3" id="KW-0804">Transcription</keyword>
<dbReference type="SUPFAM" id="SSF48498">
    <property type="entry name" value="Tetracyclin repressor-like, C-terminal domain"/>
    <property type="match status" value="1"/>
</dbReference>
<evidence type="ECO:0000313" key="6">
    <source>
        <dbReference type="EMBL" id="RKR89485.1"/>
    </source>
</evidence>
<dbReference type="OrthoDB" id="326421at2"/>